<dbReference type="AlphaFoldDB" id="A0AAD6UH38"/>
<gene>
    <name evidence="4" type="ORF">B0H15DRAFT_814384</name>
</gene>
<feature type="signal peptide" evidence="3">
    <location>
        <begin position="1"/>
        <end position="18"/>
    </location>
</feature>
<evidence type="ECO:0000313" key="4">
    <source>
        <dbReference type="EMBL" id="KAJ7102385.1"/>
    </source>
</evidence>
<dbReference type="Proteomes" id="UP001222325">
    <property type="component" value="Unassembled WGS sequence"/>
</dbReference>
<name>A0AAD6UH38_9AGAR</name>
<accession>A0AAD6UH38</accession>
<evidence type="ECO:0000256" key="3">
    <source>
        <dbReference type="SAM" id="SignalP"/>
    </source>
</evidence>
<feature type="compositionally biased region" description="Basic and acidic residues" evidence="1">
    <location>
        <begin position="290"/>
        <end position="300"/>
    </location>
</feature>
<evidence type="ECO:0000256" key="2">
    <source>
        <dbReference type="SAM" id="Phobius"/>
    </source>
</evidence>
<dbReference type="Gene3D" id="2.60.120.260">
    <property type="entry name" value="Galactose-binding domain-like"/>
    <property type="match status" value="1"/>
</dbReference>
<keyword evidence="2" id="KW-0812">Transmembrane</keyword>
<keyword evidence="3" id="KW-0732">Signal</keyword>
<dbReference type="EMBL" id="JARJCN010000003">
    <property type="protein sequence ID" value="KAJ7102385.1"/>
    <property type="molecule type" value="Genomic_DNA"/>
</dbReference>
<feature type="transmembrane region" description="Helical" evidence="2">
    <location>
        <begin position="203"/>
        <end position="225"/>
    </location>
</feature>
<feature type="chain" id="PRO_5042072521" evidence="3">
    <location>
        <begin position="19"/>
        <end position="322"/>
    </location>
</feature>
<reference evidence="4" key="1">
    <citation type="submission" date="2023-03" db="EMBL/GenBank/DDBJ databases">
        <title>Massive genome expansion in bonnet fungi (Mycena s.s.) driven by repeated elements and novel gene families across ecological guilds.</title>
        <authorList>
            <consortium name="Lawrence Berkeley National Laboratory"/>
            <person name="Harder C.B."/>
            <person name="Miyauchi S."/>
            <person name="Viragh M."/>
            <person name="Kuo A."/>
            <person name="Thoen E."/>
            <person name="Andreopoulos B."/>
            <person name="Lu D."/>
            <person name="Skrede I."/>
            <person name="Drula E."/>
            <person name="Henrissat B."/>
            <person name="Morin E."/>
            <person name="Kohler A."/>
            <person name="Barry K."/>
            <person name="LaButti K."/>
            <person name="Morin E."/>
            <person name="Salamov A."/>
            <person name="Lipzen A."/>
            <person name="Mereny Z."/>
            <person name="Hegedus B."/>
            <person name="Baldrian P."/>
            <person name="Stursova M."/>
            <person name="Weitz H."/>
            <person name="Taylor A."/>
            <person name="Grigoriev I.V."/>
            <person name="Nagy L.G."/>
            <person name="Martin F."/>
            <person name="Kauserud H."/>
        </authorList>
    </citation>
    <scope>NUCLEOTIDE SEQUENCE</scope>
    <source>
        <strain evidence="4">CBHHK173m</strain>
    </source>
</reference>
<keyword evidence="5" id="KW-1185">Reference proteome</keyword>
<proteinExistence type="predicted"/>
<organism evidence="4 5">
    <name type="scientific">Mycena belliarum</name>
    <dbReference type="NCBI Taxonomy" id="1033014"/>
    <lineage>
        <taxon>Eukaryota</taxon>
        <taxon>Fungi</taxon>
        <taxon>Dikarya</taxon>
        <taxon>Basidiomycota</taxon>
        <taxon>Agaricomycotina</taxon>
        <taxon>Agaricomycetes</taxon>
        <taxon>Agaricomycetidae</taxon>
        <taxon>Agaricales</taxon>
        <taxon>Marasmiineae</taxon>
        <taxon>Mycenaceae</taxon>
        <taxon>Mycena</taxon>
    </lineage>
</organism>
<protein>
    <submittedName>
        <fullName evidence="4">Uncharacterized protein</fullName>
    </submittedName>
</protein>
<keyword evidence="2" id="KW-1133">Transmembrane helix</keyword>
<comment type="caution">
    <text evidence="4">The sequence shown here is derived from an EMBL/GenBank/DDBJ whole genome shotgun (WGS) entry which is preliminary data.</text>
</comment>
<evidence type="ECO:0000256" key="1">
    <source>
        <dbReference type="SAM" id="MobiDB-lite"/>
    </source>
</evidence>
<feature type="region of interest" description="Disordered" evidence="1">
    <location>
        <begin position="254"/>
        <end position="322"/>
    </location>
</feature>
<evidence type="ECO:0000313" key="5">
    <source>
        <dbReference type="Proteomes" id="UP001222325"/>
    </source>
</evidence>
<sequence>MFFFFCLPFFFFFFTAQAALVNVTIDDSAGDPLSGARVAYTPPDAWNSQNECQDCAVHPDVAQLEAGTWHESTFSVDSATTKYPDVPLTASVSFNGSAVYVFCALTNAASDMSFYIDGVVAGTFVQPALASDSATFNYRVPVFASARLPARQHTLTIQNGLQGGPRALLVLDSIVYTRDDSTQPSALPAAGAGATPKLRDANVAAAVVIVLVFVAFSGGLAIFLLRRRRRRRAVYAQYMPEGAVRAFPTFLGPARPGTPAHPGTPGLAPPQPAYAGGRPAPPSTSWWVGRDQKSSYRPYDDLDQAQGRLQRPQGWERPTAQV</sequence>
<keyword evidence="2" id="KW-0472">Membrane</keyword>